<dbReference type="PANTHER" id="PTHR37544:SF3">
    <property type="entry name" value="SPRAY"/>
    <property type="match status" value="1"/>
</dbReference>
<dbReference type="OrthoDB" id="3248909at2759"/>
<feature type="region of interest" description="Disordered" evidence="1">
    <location>
        <begin position="1"/>
        <end position="30"/>
    </location>
</feature>
<reference evidence="3 4" key="1">
    <citation type="submission" date="2016-10" db="EMBL/GenBank/DDBJ databases">
        <title>Proteomics and genomics reveal pathogen-plant mechanisms compatible with a hemibiotrophic lifestyle of Diplodia corticola.</title>
        <authorList>
            <person name="Fernandes I."/>
            <person name="De Jonge R."/>
            <person name="Van De Peer Y."/>
            <person name="Devreese B."/>
            <person name="Alves A."/>
            <person name="Esteves A.C."/>
        </authorList>
    </citation>
    <scope>NUCLEOTIDE SEQUENCE [LARGE SCALE GENOMIC DNA]</scope>
    <source>
        <strain evidence="3 4">CBS 112549</strain>
    </source>
</reference>
<dbReference type="InterPro" id="IPR021840">
    <property type="entry name" value="DUF3433"/>
</dbReference>
<dbReference type="PANTHER" id="PTHR37544">
    <property type="entry name" value="SPRAY-RELATED"/>
    <property type="match status" value="1"/>
</dbReference>
<dbReference type="RefSeq" id="XP_020129325.1">
    <property type="nucleotide sequence ID" value="XM_020274627.1"/>
</dbReference>
<dbReference type="Proteomes" id="UP000183809">
    <property type="component" value="Unassembled WGS sequence"/>
</dbReference>
<feature type="compositionally biased region" description="Low complexity" evidence="1">
    <location>
        <begin position="1262"/>
        <end position="1271"/>
    </location>
</feature>
<feature type="transmembrane region" description="Helical" evidence="2">
    <location>
        <begin position="178"/>
        <end position="195"/>
    </location>
</feature>
<feature type="transmembrane region" description="Helical" evidence="2">
    <location>
        <begin position="1137"/>
        <end position="1163"/>
    </location>
</feature>
<feature type="transmembrane region" description="Helical" evidence="2">
    <location>
        <begin position="659"/>
        <end position="681"/>
    </location>
</feature>
<evidence type="ECO:0000256" key="2">
    <source>
        <dbReference type="SAM" id="Phobius"/>
    </source>
</evidence>
<feature type="region of interest" description="Disordered" evidence="1">
    <location>
        <begin position="1242"/>
        <end position="1279"/>
    </location>
</feature>
<feature type="transmembrane region" description="Helical" evidence="2">
    <location>
        <begin position="532"/>
        <end position="563"/>
    </location>
</feature>
<sequence length="1300" mass="145320">MDTPPPYSDALNGHFQTRNDPRPSDHASRSNIRSPFRAFINKFDSGRNKQDHEDHTERVWKPITLNAPILTIVILISGGLIAVVQILLANSQHDDGIIFAADINDLPLNKSFSYLYLPTIVAVIYSFLWTWIDLDAKRLEPYYQLSKEGGALGKDSLLLQYPFEFVASVPLKAVKNKHWPVFTASFAMVLIFWGVTPSQAGIFATDTINRTFTMPMARSTGHLSLAEQQDGLTATYAQSAYNIAWLNETLPAFMTRDYMLAPFGPLETLADTKDAETWTAPTLMYSVDLDCIQPQKMNDSGFISYKTEDCNVDHPTYPSDTDKEFATIYVGYGYEDGFADWYLGAYCGANTTEKFLVQWTQKDSTYKPTSPYDSPVAPIKNETALYCEPTYFSQAVNATVSVSGRSPVDVVATGPKVPLREDIFNTTNFGWGMASGRQKFKNRGDYPIISWPSMKDQVQDMDLDLTYLGPMAGFAIAAYQRSAIDYLDPDLLKASYQAAYRLLFSRQMVDILSNELDSSTTMTGVRQYTSRAVIVVPAFAYLVEGLLGLVIIFAALLLCVSMARPRNLSSNPATIGSMMALVAEQEGLLSFLKSHDQSTDKELRNAVKKKRFELAKPGATSGFQLQLRDHDTGLENRATTDLSRSSPFVGGVRPLELRLATGLVFIGMNIAMLIVFAFYFVKSKRENGLPLPSTNRFVRQLVENYIPTAIATVIEPAWVVLNRILCTLQPFEDLRRGKSNPSSSITVDYISLPPQLIFFKAMRARHWVLASVCWMALLSNLLAVAFNGLFNEGIADVAHSTNFTQPLRPIMDITALNNTDTGFETVLFNRTVTDHFYVAMSNLTAGTPLSSWTDGRMYYMPFNETAHNNTWMRKADTRAFGVEMSCIQLQEGEGSNTVQHTMSSNGLAANYTFDINFGDQLPTCNERLEIGYGGIPNSIFAAEWTARLCDSEYTVSAWQRGNATRRENYTVTDEDISTVTFHSFESTFIACRPYIKTGLAEVIVDSFGVVQNASNIRYTDESSDEFFKQSASETAKYINYMMDYSRNLSDSGTFAFNWHNDSYPDDFYNYLIRETYDTSRLIDPIAPVPSFNEAAEPFANIYTELVALSFSANARLLFPQATDLTVEGYNIKPETRIFMSTAMFIIAETIIGLYVIVSIIVYVRRPWKFLPRLPTTIASNIAYFAASHAVLDLQGTSAMSAGGRNKHVQQMGHKYGFGSFIGTDRKAHIGIERQPFFTRLRKTTTGQLTSGSESEEEGRGGAVAEQQQQQQQEKKPWSTRLAHLKNRLVGRGQVVEGGMI</sequence>
<comment type="caution">
    <text evidence="3">The sequence shown here is derived from an EMBL/GenBank/DDBJ whole genome shotgun (WGS) entry which is preliminary data.</text>
</comment>
<evidence type="ECO:0000313" key="3">
    <source>
        <dbReference type="EMBL" id="OJD33065.1"/>
    </source>
</evidence>
<protein>
    <submittedName>
        <fullName evidence="3">Uncharacterized protein</fullName>
    </submittedName>
</protein>
<name>A0A1J9QXF9_9PEZI</name>
<dbReference type="Pfam" id="PF11915">
    <property type="entry name" value="DUF3433"/>
    <property type="match status" value="2"/>
</dbReference>
<keyword evidence="2" id="KW-1133">Transmembrane helix</keyword>
<organism evidence="3 4">
    <name type="scientific">Diplodia corticola</name>
    <dbReference type="NCBI Taxonomy" id="236234"/>
    <lineage>
        <taxon>Eukaryota</taxon>
        <taxon>Fungi</taxon>
        <taxon>Dikarya</taxon>
        <taxon>Ascomycota</taxon>
        <taxon>Pezizomycotina</taxon>
        <taxon>Dothideomycetes</taxon>
        <taxon>Dothideomycetes incertae sedis</taxon>
        <taxon>Botryosphaeriales</taxon>
        <taxon>Botryosphaeriaceae</taxon>
        <taxon>Diplodia</taxon>
    </lineage>
</organism>
<evidence type="ECO:0000313" key="4">
    <source>
        <dbReference type="Proteomes" id="UP000183809"/>
    </source>
</evidence>
<keyword evidence="2" id="KW-0472">Membrane</keyword>
<dbReference type="EMBL" id="MNUE01000034">
    <property type="protein sequence ID" value="OJD33065.1"/>
    <property type="molecule type" value="Genomic_DNA"/>
</dbReference>
<gene>
    <name evidence="3" type="ORF">BKCO1_34000120</name>
</gene>
<proteinExistence type="predicted"/>
<dbReference type="STRING" id="236234.A0A1J9QXF9"/>
<accession>A0A1J9QXF9</accession>
<feature type="transmembrane region" description="Helical" evidence="2">
    <location>
        <begin position="767"/>
        <end position="790"/>
    </location>
</feature>
<dbReference type="GeneID" id="31014888"/>
<feature type="compositionally biased region" description="Low complexity" evidence="1">
    <location>
        <begin position="1243"/>
        <end position="1252"/>
    </location>
</feature>
<keyword evidence="4" id="KW-1185">Reference proteome</keyword>
<keyword evidence="2" id="KW-0812">Transmembrane</keyword>
<evidence type="ECO:0000256" key="1">
    <source>
        <dbReference type="SAM" id="MobiDB-lite"/>
    </source>
</evidence>
<feature type="compositionally biased region" description="Basic and acidic residues" evidence="1">
    <location>
        <begin position="17"/>
        <end position="28"/>
    </location>
</feature>
<feature type="transmembrane region" description="Helical" evidence="2">
    <location>
        <begin position="111"/>
        <end position="132"/>
    </location>
</feature>
<feature type="transmembrane region" description="Helical" evidence="2">
    <location>
        <begin position="69"/>
        <end position="90"/>
    </location>
</feature>